<evidence type="ECO:0000313" key="4">
    <source>
        <dbReference type="Proteomes" id="UP000177900"/>
    </source>
</evidence>
<feature type="domain" description="EamA" evidence="2">
    <location>
        <begin position="149"/>
        <end position="282"/>
    </location>
</feature>
<feature type="transmembrane region" description="Helical" evidence="1">
    <location>
        <begin position="64"/>
        <end position="84"/>
    </location>
</feature>
<dbReference type="PANTHER" id="PTHR22911">
    <property type="entry name" value="ACYL-MALONYL CONDENSING ENZYME-RELATED"/>
    <property type="match status" value="1"/>
</dbReference>
<comment type="caution">
    <text evidence="3">The sequence shown here is derived from an EMBL/GenBank/DDBJ whole genome shotgun (WGS) entry which is preliminary data.</text>
</comment>
<dbReference type="PANTHER" id="PTHR22911:SF137">
    <property type="entry name" value="SOLUTE CARRIER FAMILY 35 MEMBER G2-RELATED"/>
    <property type="match status" value="1"/>
</dbReference>
<protein>
    <recommendedName>
        <fullName evidence="2">EamA domain-containing protein</fullName>
    </recommendedName>
</protein>
<dbReference type="Gene3D" id="1.10.3730.20">
    <property type="match status" value="2"/>
</dbReference>
<feature type="transmembrane region" description="Helical" evidence="1">
    <location>
        <begin position="34"/>
        <end position="52"/>
    </location>
</feature>
<feature type="transmembrane region" description="Helical" evidence="1">
    <location>
        <begin position="91"/>
        <end position="111"/>
    </location>
</feature>
<dbReference type="EMBL" id="MHCV01000005">
    <property type="protein sequence ID" value="OGY28006.1"/>
    <property type="molecule type" value="Genomic_DNA"/>
</dbReference>
<dbReference type="Proteomes" id="UP000177900">
    <property type="component" value="Unassembled WGS sequence"/>
</dbReference>
<sequence length="286" mass="31229">MPLLFALISYFGWGSGDIFGTIAARKLGAYSASLYSYILRIGIFGLYIPFALADLSNLTRDTFLLNIGLGVLLLIGFVAFNEALRIANPSLVLSIAASFAALVVVLSVIFLKETLNSPQMVAILVIFAGILLSTLDFKGLRSGSFKLNRGVFLAFVAMVTWGIYFTFIKIPVQQIGWFWPNYISFTLFPLIFLYTKVRKIKLVPPTDKRGMLAVLTAVLLTGAAEFSFNFAISKGLTSVVAPIAGSNPTLFVILAFFVFKDPISRQQIAGIFSTLIGIVLLSFFSV</sequence>
<evidence type="ECO:0000256" key="1">
    <source>
        <dbReference type="SAM" id="Phobius"/>
    </source>
</evidence>
<proteinExistence type="predicted"/>
<keyword evidence="1" id="KW-0472">Membrane</keyword>
<reference evidence="3 4" key="1">
    <citation type="journal article" date="2016" name="Nat. Commun.">
        <title>Thousands of microbial genomes shed light on interconnected biogeochemical processes in an aquifer system.</title>
        <authorList>
            <person name="Anantharaman K."/>
            <person name="Brown C.T."/>
            <person name="Hug L.A."/>
            <person name="Sharon I."/>
            <person name="Castelle C.J."/>
            <person name="Probst A.J."/>
            <person name="Thomas B.C."/>
            <person name="Singh A."/>
            <person name="Wilkins M.J."/>
            <person name="Karaoz U."/>
            <person name="Brodie E.L."/>
            <person name="Williams K.H."/>
            <person name="Hubbard S.S."/>
            <person name="Banfield J.F."/>
        </authorList>
    </citation>
    <scope>NUCLEOTIDE SEQUENCE [LARGE SCALE GENOMIC DNA]</scope>
</reference>
<feature type="transmembrane region" description="Helical" evidence="1">
    <location>
        <begin position="238"/>
        <end position="259"/>
    </location>
</feature>
<dbReference type="SUPFAM" id="SSF103481">
    <property type="entry name" value="Multidrug resistance efflux transporter EmrE"/>
    <property type="match status" value="2"/>
</dbReference>
<feature type="transmembrane region" description="Helical" evidence="1">
    <location>
        <begin position="117"/>
        <end position="135"/>
    </location>
</feature>
<feature type="transmembrane region" description="Helical" evidence="1">
    <location>
        <begin position="179"/>
        <end position="197"/>
    </location>
</feature>
<dbReference type="AlphaFoldDB" id="A0A1G1WJX1"/>
<dbReference type="InterPro" id="IPR000620">
    <property type="entry name" value="EamA_dom"/>
</dbReference>
<evidence type="ECO:0000313" key="3">
    <source>
        <dbReference type="EMBL" id="OGY28006.1"/>
    </source>
</evidence>
<name>A0A1G1WJX1_9BACT</name>
<feature type="domain" description="EamA" evidence="2">
    <location>
        <begin position="3"/>
        <end position="134"/>
    </location>
</feature>
<dbReference type="Pfam" id="PF00892">
    <property type="entry name" value="EamA"/>
    <property type="match status" value="2"/>
</dbReference>
<keyword evidence="1" id="KW-0812">Transmembrane</keyword>
<feature type="transmembrane region" description="Helical" evidence="1">
    <location>
        <begin position="209"/>
        <end position="232"/>
    </location>
</feature>
<keyword evidence="1" id="KW-1133">Transmembrane helix</keyword>
<organism evidence="3 4">
    <name type="scientific">Candidatus Woykebacteria bacterium RIFCSPHIGHO2_01_FULL_39_12</name>
    <dbReference type="NCBI Taxonomy" id="1802599"/>
    <lineage>
        <taxon>Bacteria</taxon>
        <taxon>Candidatus Woykeibacteriota</taxon>
    </lineage>
</organism>
<gene>
    <name evidence="3" type="ORF">A2864_00140</name>
</gene>
<evidence type="ECO:0000259" key="2">
    <source>
        <dbReference type="Pfam" id="PF00892"/>
    </source>
</evidence>
<dbReference type="InterPro" id="IPR037185">
    <property type="entry name" value="EmrE-like"/>
</dbReference>
<feature type="transmembrane region" description="Helical" evidence="1">
    <location>
        <begin position="147"/>
        <end position="167"/>
    </location>
</feature>
<accession>A0A1G1WJX1</accession>
<dbReference type="GO" id="GO:0016020">
    <property type="term" value="C:membrane"/>
    <property type="evidence" value="ECO:0007669"/>
    <property type="project" value="InterPro"/>
</dbReference>
<feature type="transmembrane region" description="Helical" evidence="1">
    <location>
        <begin position="268"/>
        <end position="285"/>
    </location>
</feature>